<comment type="subcellular location">
    <subcellularLocation>
        <location evidence="1">Peroxisome</location>
    </subcellularLocation>
</comment>
<dbReference type="GO" id="GO:0004300">
    <property type="term" value="F:enoyl-CoA hydratase activity"/>
    <property type="evidence" value="ECO:0007669"/>
    <property type="project" value="UniProtKB-ARBA"/>
</dbReference>
<dbReference type="PROSITE" id="PS00166">
    <property type="entry name" value="ENOYL_COA_HYDRATASE"/>
    <property type="match status" value="1"/>
</dbReference>
<dbReference type="FunFam" id="3.40.50.720:FF:000009">
    <property type="entry name" value="Fatty oxidation complex, alpha subunit"/>
    <property type="match status" value="1"/>
</dbReference>
<sequence length="690" mass="73672">MPVTFRREGPAAFVEMDNPPVNAIGLEIRQGLMAALDWIESQMHLDRVIFSGKGRAFAAGADAKEFDAGPIAPHLPDIITRIERCETPWIAAIDGWALGGGAELVLGCHYRIASPTSLIGLPEVTLGVIPGAGGTQRLPRAVGLKTALEMIARGKPVAADKALAIGLVHEVAKDVIYAAEEVNAELLSTLPALADLPGPEADSDAVAEARAVAAIKTKGQIAPHRAIDLVALSTEQPFEQAIAVERETFVELRKGDQSKALRHIFFAERAAKVPDALKDMTVPELTHIAVVGGGTMGAGIAYALLNAGLRVTVLETSDEGVERAKTNVEKIIAASLKRGLINDTGAKDHRTRLTCSADYNAAAEAQLAIEAAFESMDVKKAIFTQLQAVMRPDAVLATNTSYLDVDEIAGVLDDPSRLLGLHFFAPAHVMRLLEIVKGEKTSELAVALGFALGKRLRKVPVLAGVCDGFIGNRILARYREAADTLLLEGALPDQVDAAMRDFGYAMGLYETNDLSGLDIGYANRRRQDENRDPHRRYVAIADKLVDAGRLGRKSGAGWYDYSDGLAVDPKVAELVAAESEAVGVARREISADEIVQTLMLAMINEAAVILHEGIAQSARDIDLVTVFGYGFPRWRGGLMCYADMLGPDAVLQGLERLAEQDPMVWTPSALIRECVANGTAFADAGSGTKG</sequence>
<evidence type="ECO:0000313" key="18">
    <source>
        <dbReference type="Proteomes" id="UP000240418"/>
    </source>
</evidence>
<dbReference type="Pfam" id="PF00378">
    <property type="entry name" value="ECH_1"/>
    <property type="match status" value="1"/>
</dbReference>
<proteinExistence type="inferred from homology"/>
<dbReference type="Pfam" id="PF00725">
    <property type="entry name" value="3HCDH"/>
    <property type="match status" value="2"/>
</dbReference>
<dbReference type="Gene3D" id="3.90.226.10">
    <property type="entry name" value="2-enoyl-CoA Hydratase, Chain A, domain 1"/>
    <property type="match status" value="1"/>
</dbReference>
<evidence type="ECO:0000313" key="17">
    <source>
        <dbReference type="EMBL" id="PSL18691.1"/>
    </source>
</evidence>
<dbReference type="SUPFAM" id="SSF52096">
    <property type="entry name" value="ClpP/crotonase"/>
    <property type="match status" value="1"/>
</dbReference>
<keyword evidence="4" id="KW-0276">Fatty acid metabolism</keyword>
<dbReference type="OrthoDB" id="9771883at2"/>
<feature type="domain" description="3-hydroxyacyl-CoA dehydrogenase NAD binding" evidence="16">
    <location>
        <begin position="287"/>
        <end position="463"/>
    </location>
</feature>
<dbReference type="SUPFAM" id="SSF48179">
    <property type="entry name" value="6-phosphogluconate dehydrogenase C-terminal domain-like"/>
    <property type="match status" value="2"/>
</dbReference>
<comment type="similarity">
    <text evidence="14">Belongs to the enoyl-CoA hydratase/isomerase family.</text>
</comment>
<evidence type="ECO:0000256" key="5">
    <source>
        <dbReference type="ARBA" id="ARBA00022963"/>
    </source>
</evidence>
<evidence type="ECO:0000256" key="7">
    <source>
        <dbReference type="ARBA" id="ARBA00023027"/>
    </source>
</evidence>
<evidence type="ECO:0000256" key="12">
    <source>
        <dbReference type="ARBA" id="ARBA00023268"/>
    </source>
</evidence>
<keyword evidence="6" id="KW-0560">Oxidoreductase</keyword>
<gene>
    <name evidence="17" type="ORF">CLV88_10976</name>
</gene>
<keyword evidence="9" id="KW-0576">Peroxisome</keyword>
<dbReference type="InterPro" id="IPR006108">
    <property type="entry name" value="3HC_DH_C"/>
</dbReference>
<evidence type="ECO:0000256" key="11">
    <source>
        <dbReference type="ARBA" id="ARBA00023239"/>
    </source>
</evidence>
<keyword evidence="12" id="KW-0511">Multifunctional enzyme</keyword>
<dbReference type="GO" id="GO:0003857">
    <property type="term" value="F:(3S)-3-hydroxyacyl-CoA dehydrogenase (NAD+) activity"/>
    <property type="evidence" value="ECO:0007669"/>
    <property type="project" value="UniProtKB-EC"/>
</dbReference>
<protein>
    <submittedName>
        <fullName evidence="17">Short chain enoyl-CoA hydratase /3-hydroxyacyl-CoA dehydrogenase</fullName>
    </submittedName>
</protein>
<dbReference type="EMBL" id="PYGJ01000009">
    <property type="protein sequence ID" value="PSL18691.1"/>
    <property type="molecule type" value="Genomic_DNA"/>
</dbReference>
<evidence type="ECO:0000259" key="15">
    <source>
        <dbReference type="Pfam" id="PF00725"/>
    </source>
</evidence>
<dbReference type="GO" id="GO:0016853">
    <property type="term" value="F:isomerase activity"/>
    <property type="evidence" value="ECO:0007669"/>
    <property type="project" value="UniProtKB-KW"/>
</dbReference>
<name>A0A2P8FAD4_9RHOB</name>
<comment type="catalytic activity">
    <reaction evidence="13">
        <text>a (3S)-3-hydroxyacyl-CoA + NAD(+) = a 3-oxoacyl-CoA + NADH + H(+)</text>
        <dbReference type="Rhea" id="RHEA:22432"/>
        <dbReference type="ChEBI" id="CHEBI:15378"/>
        <dbReference type="ChEBI" id="CHEBI:57318"/>
        <dbReference type="ChEBI" id="CHEBI:57540"/>
        <dbReference type="ChEBI" id="CHEBI:57945"/>
        <dbReference type="ChEBI" id="CHEBI:90726"/>
        <dbReference type="EC" id="1.1.1.35"/>
    </reaction>
</comment>
<dbReference type="FunFam" id="1.10.1040.50:FF:000006">
    <property type="entry name" value="Peroxisomal bifunctional enzyme"/>
    <property type="match status" value="1"/>
</dbReference>
<dbReference type="RefSeq" id="WP_106609059.1">
    <property type="nucleotide sequence ID" value="NZ_PYGJ01000009.1"/>
</dbReference>
<evidence type="ECO:0000256" key="13">
    <source>
        <dbReference type="ARBA" id="ARBA00049556"/>
    </source>
</evidence>
<evidence type="ECO:0000259" key="16">
    <source>
        <dbReference type="Pfam" id="PF02737"/>
    </source>
</evidence>
<dbReference type="InterPro" id="IPR029045">
    <property type="entry name" value="ClpP/crotonase-like_dom_sf"/>
</dbReference>
<keyword evidence="5" id="KW-0442">Lipid degradation</keyword>
<comment type="similarity">
    <text evidence="3">In the N-terminal section; belongs to the enoyl-CoA hydratase/isomerase family.</text>
</comment>
<evidence type="ECO:0000256" key="4">
    <source>
        <dbReference type="ARBA" id="ARBA00022832"/>
    </source>
</evidence>
<evidence type="ECO:0000256" key="9">
    <source>
        <dbReference type="ARBA" id="ARBA00023140"/>
    </source>
</evidence>
<dbReference type="InterPro" id="IPR036291">
    <property type="entry name" value="NAD(P)-bd_dom_sf"/>
</dbReference>
<dbReference type="GO" id="GO:0006635">
    <property type="term" value="P:fatty acid beta-oxidation"/>
    <property type="evidence" value="ECO:0007669"/>
    <property type="project" value="UniProtKB-UniPathway"/>
</dbReference>
<dbReference type="Gene3D" id="3.40.50.720">
    <property type="entry name" value="NAD(P)-binding Rossmann-like Domain"/>
    <property type="match status" value="1"/>
</dbReference>
<dbReference type="Proteomes" id="UP000240418">
    <property type="component" value="Unassembled WGS sequence"/>
</dbReference>
<dbReference type="UniPathway" id="UPA00659"/>
<evidence type="ECO:0000256" key="8">
    <source>
        <dbReference type="ARBA" id="ARBA00023098"/>
    </source>
</evidence>
<dbReference type="AlphaFoldDB" id="A0A2P8FAD4"/>
<dbReference type="Pfam" id="PF02737">
    <property type="entry name" value="3HCDH_N"/>
    <property type="match status" value="1"/>
</dbReference>
<evidence type="ECO:0000256" key="14">
    <source>
        <dbReference type="RuleBase" id="RU003707"/>
    </source>
</evidence>
<evidence type="ECO:0000256" key="6">
    <source>
        <dbReference type="ARBA" id="ARBA00023002"/>
    </source>
</evidence>
<evidence type="ECO:0000256" key="3">
    <source>
        <dbReference type="ARBA" id="ARBA00008750"/>
    </source>
</evidence>
<dbReference type="PANTHER" id="PTHR23309:SF51">
    <property type="entry name" value="3-HYDROXYACYL-COA DEHYDROGENASE-RELATED"/>
    <property type="match status" value="1"/>
</dbReference>
<evidence type="ECO:0000256" key="10">
    <source>
        <dbReference type="ARBA" id="ARBA00023235"/>
    </source>
</evidence>
<comment type="pathway">
    <text evidence="2">Lipid metabolism; fatty acid beta-oxidation.</text>
</comment>
<dbReference type="InterPro" id="IPR018376">
    <property type="entry name" value="Enoyl-CoA_hyd/isom_CS"/>
</dbReference>
<feature type="domain" description="3-hydroxyacyl-CoA dehydrogenase C-terminal" evidence="15">
    <location>
        <begin position="594"/>
        <end position="682"/>
    </location>
</feature>
<dbReference type="GO" id="GO:0070403">
    <property type="term" value="F:NAD+ binding"/>
    <property type="evidence" value="ECO:0007669"/>
    <property type="project" value="InterPro"/>
</dbReference>
<dbReference type="InterPro" id="IPR001753">
    <property type="entry name" value="Enoyl-CoA_hydra/iso"/>
</dbReference>
<dbReference type="InterPro" id="IPR008927">
    <property type="entry name" value="6-PGluconate_DH-like_C_sf"/>
</dbReference>
<feature type="domain" description="3-hydroxyacyl-CoA dehydrogenase C-terminal" evidence="15">
    <location>
        <begin position="468"/>
        <end position="561"/>
    </location>
</feature>
<keyword evidence="18" id="KW-1185">Reference proteome</keyword>
<dbReference type="CDD" id="cd06558">
    <property type="entry name" value="crotonase-like"/>
    <property type="match status" value="1"/>
</dbReference>
<keyword evidence="8" id="KW-0443">Lipid metabolism</keyword>
<dbReference type="InterPro" id="IPR006176">
    <property type="entry name" value="3-OHacyl-CoA_DH_NAD-bd"/>
</dbReference>
<keyword evidence="11" id="KW-0456">Lyase</keyword>
<comment type="caution">
    <text evidence="17">The sequence shown here is derived from an EMBL/GenBank/DDBJ whole genome shotgun (WGS) entry which is preliminary data.</text>
</comment>
<keyword evidence="7" id="KW-0520">NAD</keyword>
<dbReference type="Gene3D" id="1.10.1040.50">
    <property type="match status" value="1"/>
</dbReference>
<reference evidence="17 18" key="1">
    <citation type="submission" date="2018-03" db="EMBL/GenBank/DDBJ databases">
        <title>Genomic Encyclopedia of Archaeal and Bacterial Type Strains, Phase II (KMG-II): from individual species to whole genera.</title>
        <authorList>
            <person name="Goeker M."/>
        </authorList>
    </citation>
    <scope>NUCLEOTIDE SEQUENCE [LARGE SCALE GENOMIC DNA]</scope>
    <source>
        <strain evidence="17 18">DSM 100673</strain>
    </source>
</reference>
<evidence type="ECO:0000256" key="2">
    <source>
        <dbReference type="ARBA" id="ARBA00005005"/>
    </source>
</evidence>
<organism evidence="17 18">
    <name type="scientific">Shimia abyssi</name>
    <dbReference type="NCBI Taxonomy" id="1662395"/>
    <lineage>
        <taxon>Bacteria</taxon>
        <taxon>Pseudomonadati</taxon>
        <taxon>Pseudomonadota</taxon>
        <taxon>Alphaproteobacteria</taxon>
        <taxon>Rhodobacterales</taxon>
        <taxon>Roseobacteraceae</taxon>
    </lineage>
</organism>
<dbReference type="SUPFAM" id="SSF51735">
    <property type="entry name" value="NAD(P)-binding Rossmann-fold domains"/>
    <property type="match status" value="1"/>
</dbReference>
<dbReference type="PANTHER" id="PTHR23309">
    <property type="entry name" value="3-HYDROXYACYL-COA DEHYROGENASE"/>
    <property type="match status" value="1"/>
</dbReference>
<keyword evidence="10" id="KW-0413">Isomerase</keyword>
<accession>A0A2P8FAD4</accession>
<evidence type="ECO:0000256" key="1">
    <source>
        <dbReference type="ARBA" id="ARBA00004275"/>
    </source>
</evidence>